<gene>
    <name evidence="3" type="ORF">FCH28_03885</name>
</gene>
<keyword evidence="4" id="KW-1185">Reference proteome</keyword>
<dbReference type="Gene3D" id="3.40.50.1820">
    <property type="entry name" value="alpha/beta hydrolase"/>
    <property type="match status" value="1"/>
</dbReference>
<feature type="domain" description="Alpha/beta hydrolase fold-3" evidence="2">
    <location>
        <begin position="79"/>
        <end position="287"/>
    </location>
</feature>
<dbReference type="InterPro" id="IPR029058">
    <property type="entry name" value="AB_hydrolase_fold"/>
</dbReference>
<sequence length="312" mass="33230">MSLHPEAAAFLDRLAEQRMPPFEQVDVPTVRELMSGLRQAQGPAEPVESITETHVPGPAGPLPVRVYRPSRRPGPCPLLVFFHGGGWVAGDLELVDKPLRSLANTSGAVVASVEYRRAPETRFPGPADDAYAAIGALAARAEEFGADAGRLVVAGESAGGNLAAAAGLMARDRGGPAIDLLILICPSLAPADGSPFASYDQYAEGFLNTRAAMAHFWDLYLPTPEAATDPYAAPLLADDLGGLPPTVILTAECDPLRDEAEEYGRRLRGAGVPAVTRRYDGALHVFFLLPGFTAARQARDDITRALRTHFRD</sequence>
<dbReference type="Proteomes" id="UP000308697">
    <property type="component" value="Unassembled WGS sequence"/>
</dbReference>
<dbReference type="OrthoDB" id="128186at2"/>
<dbReference type="RefSeq" id="WP_136738194.1">
    <property type="nucleotide sequence ID" value="NZ_SUMB01000001.1"/>
</dbReference>
<dbReference type="AlphaFoldDB" id="A0A4U0NYF9"/>
<dbReference type="PANTHER" id="PTHR48081:SF8">
    <property type="entry name" value="ALPHA_BETA HYDROLASE FOLD-3 DOMAIN-CONTAINING PROTEIN-RELATED"/>
    <property type="match status" value="1"/>
</dbReference>
<comment type="caution">
    <text evidence="3">The sequence shown here is derived from an EMBL/GenBank/DDBJ whole genome shotgun (WGS) entry which is preliminary data.</text>
</comment>
<keyword evidence="1 3" id="KW-0378">Hydrolase</keyword>
<dbReference type="GO" id="GO:0016787">
    <property type="term" value="F:hydrolase activity"/>
    <property type="evidence" value="ECO:0007669"/>
    <property type="project" value="UniProtKB-KW"/>
</dbReference>
<proteinExistence type="predicted"/>
<accession>A0A4U0NYF9</accession>
<evidence type="ECO:0000256" key="1">
    <source>
        <dbReference type="ARBA" id="ARBA00022801"/>
    </source>
</evidence>
<evidence type="ECO:0000313" key="3">
    <source>
        <dbReference type="EMBL" id="TJZ59242.1"/>
    </source>
</evidence>
<dbReference type="Pfam" id="PF07859">
    <property type="entry name" value="Abhydrolase_3"/>
    <property type="match status" value="1"/>
</dbReference>
<evidence type="ECO:0000313" key="4">
    <source>
        <dbReference type="Proteomes" id="UP000308697"/>
    </source>
</evidence>
<dbReference type="EMBL" id="SUMB01000001">
    <property type="protein sequence ID" value="TJZ59242.1"/>
    <property type="molecule type" value="Genomic_DNA"/>
</dbReference>
<protein>
    <submittedName>
        <fullName evidence="3">Alpha/beta hydrolase</fullName>
    </submittedName>
</protein>
<dbReference type="PANTHER" id="PTHR48081">
    <property type="entry name" value="AB HYDROLASE SUPERFAMILY PROTEIN C4A8.06C"/>
    <property type="match status" value="1"/>
</dbReference>
<dbReference type="SUPFAM" id="SSF53474">
    <property type="entry name" value="alpha/beta-Hydrolases"/>
    <property type="match status" value="1"/>
</dbReference>
<dbReference type="InterPro" id="IPR013094">
    <property type="entry name" value="AB_hydrolase_3"/>
</dbReference>
<name>A0A4U0NYF9_9ACTN</name>
<reference evidence="3 4" key="1">
    <citation type="submission" date="2019-04" db="EMBL/GenBank/DDBJ databases">
        <title>Streptomyces piniterrae sp. nov., a heliquinomycin-producing actinomycete isolated from rhizosphere soil of Pinus yunnanensis.</title>
        <authorList>
            <person name="Zhuang X."/>
            <person name="Zhao J."/>
        </authorList>
    </citation>
    <scope>NUCLEOTIDE SEQUENCE [LARGE SCALE GENOMIC DNA]</scope>
    <source>
        <strain evidence="4">jys28</strain>
    </source>
</reference>
<organism evidence="3 4">
    <name type="scientific">Streptomyces piniterrae</name>
    <dbReference type="NCBI Taxonomy" id="2571125"/>
    <lineage>
        <taxon>Bacteria</taxon>
        <taxon>Bacillati</taxon>
        <taxon>Actinomycetota</taxon>
        <taxon>Actinomycetes</taxon>
        <taxon>Kitasatosporales</taxon>
        <taxon>Streptomycetaceae</taxon>
        <taxon>Streptomyces</taxon>
    </lineage>
</organism>
<dbReference type="InterPro" id="IPR050300">
    <property type="entry name" value="GDXG_lipolytic_enzyme"/>
</dbReference>
<evidence type="ECO:0000259" key="2">
    <source>
        <dbReference type="Pfam" id="PF07859"/>
    </source>
</evidence>